<keyword evidence="2" id="KW-1185">Reference proteome</keyword>
<dbReference type="AlphaFoldDB" id="A0A8J8F9W3"/>
<comment type="caution">
    <text evidence="1">The sequence shown here is derived from an EMBL/GenBank/DDBJ whole genome shotgun (WGS) entry which is preliminary data.</text>
</comment>
<evidence type="ECO:0000313" key="1">
    <source>
        <dbReference type="EMBL" id="NNV54180.1"/>
    </source>
</evidence>
<dbReference type="Proteomes" id="UP000598971">
    <property type="component" value="Unassembled WGS sequence"/>
</dbReference>
<reference evidence="1" key="1">
    <citation type="submission" date="2019-10" db="EMBL/GenBank/DDBJ databases">
        <title>Draft genome sequence of Panacibacter sp. KCS-6.</title>
        <authorList>
            <person name="Yim K.J."/>
        </authorList>
    </citation>
    <scope>NUCLEOTIDE SEQUENCE</scope>
    <source>
        <strain evidence="1">KCS-6</strain>
    </source>
</reference>
<dbReference type="EMBL" id="WHPF01000001">
    <property type="protein sequence ID" value="NNV54180.1"/>
    <property type="molecule type" value="Genomic_DNA"/>
</dbReference>
<sequence length="183" mass="21337">MFRLVLLVYTAYFFSCTDIRQKPIVSKPLKDTSLQIVTTGIPDLEAITQMNFLAKRYGFRYYPIGCVVTTSKMDSIFKVNNAVYKILEARFGKGWKTNLYSQLDTANQVRQQADSIINSKTRDDEKPYFYYLVIPDLTKNKFQVKVYSTDFLNNKSELMVHYIMRITLGQEVKVDISKTFEKL</sequence>
<protein>
    <submittedName>
        <fullName evidence="1">Uncharacterized protein</fullName>
    </submittedName>
</protein>
<proteinExistence type="predicted"/>
<name>A0A8J8F9W3_9BACT</name>
<organism evidence="1 2">
    <name type="scientific">Limnovirga soli</name>
    <dbReference type="NCBI Taxonomy" id="2656915"/>
    <lineage>
        <taxon>Bacteria</taxon>
        <taxon>Pseudomonadati</taxon>
        <taxon>Bacteroidota</taxon>
        <taxon>Chitinophagia</taxon>
        <taxon>Chitinophagales</taxon>
        <taxon>Chitinophagaceae</taxon>
        <taxon>Limnovirga</taxon>
    </lineage>
</organism>
<evidence type="ECO:0000313" key="2">
    <source>
        <dbReference type="Proteomes" id="UP000598971"/>
    </source>
</evidence>
<gene>
    <name evidence="1" type="ORF">GD597_01825</name>
</gene>
<dbReference type="RefSeq" id="WP_171606085.1">
    <property type="nucleotide sequence ID" value="NZ_WHPF01000001.1"/>
</dbReference>
<accession>A0A8J8F9W3</accession>